<name>A0A6G0S148_9STRA</name>
<accession>A0A6G0S148</accession>
<evidence type="ECO:0000313" key="2">
    <source>
        <dbReference type="Proteomes" id="UP000486351"/>
    </source>
</evidence>
<reference evidence="1 2" key="1">
    <citation type="submission" date="2018-09" db="EMBL/GenBank/DDBJ databases">
        <title>Genomic investigation of the strawberry pathogen Phytophthora fragariae indicates pathogenicity is determined by transcriptional variation in three key races.</title>
        <authorList>
            <person name="Adams T.M."/>
            <person name="Armitage A.D."/>
            <person name="Sobczyk M.K."/>
            <person name="Bates H.J."/>
            <person name="Dunwell J.M."/>
            <person name="Nellist C.F."/>
            <person name="Harrison R.J."/>
        </authorList>
    </citation>
    <scope>NUCLEOTIDE SEQUENCE [LARGE SCALE GENOMIC DNA]</scope>
    <source>
        <strain evidence="1 2">NOV-77</strain>
    </source>
</reference>
<dbReference type="EMBL" id="QXFY01000346">
    <property type="protein sequence ID" value="KAE9347178.1"/>
    <property type="molecule type" value="Genomic_DNA"/>
</dbReference>
<dbReference type="Proteomes" id="UP000486351">
    <property type="component" value="Unassembled WGS sequence"/>
</dbReference>
<sequence>MGGADIVSAFSVGQCVTKRSRQLERLLYMVESTATKFQQAKALSSTLRAQVQKRYGRLLLDFLEKQRSLGIPDLLTDAMHLESYDEELQQLLVLVEDEELLRQRVGATWEFLAATSINQDIVALVRACEGVWNELVPLTSSAIPLINSIRGEVEILTSPPG</sequence>
<protein>
    <submittedName>
        <fullName evidence="1">Uncharacterized protein</fullName>
    </submittedName>
</protein>
<comment type="caution">
    <text evidence="1">The sequence shown here is derived from an EMBL/GenBank/DDBJ whole genome shotgun (WGS) entry which is preliminary data.</text>
</comment>
<evidence type="ECO:0000313" key="1">
    <source>
        <dbReference type="EMBL" id="KAE9347178.1"/>
    </source>
</evidence>
<dbReference type="AlphaFoldDB" id="A0A6G0S148"/>
<gene>
    <name evidence="1" type="ORF">PF008_g7926</name>
</gene>
<proteinExistence type="predicted"/>
<organism evidence="1 2">
    <name type="scientific">Phytophthora fragariae</name>
    <dbReference type="NCBI Taxonomy" id="53985"/>
    <lineage>
        <taxon>Eukaryota</taxon>
        <taxon>Sar</taxon>
        <taxon>Stramenopiles</taxon>
        <taxon>Oomycota</taxon>
        <taxon>Peronosporomycetes</taxon>
        <taxon>Peronosporales</taxon>
        <taxon>Peronosporaceae</taxon>
        <taxon>Phytophthora</taxon>
    </lineage>
</organism>